<feature type="compositionally biased region" description="Acidic residues" evidence="3">
    <location>
        <begin position="16"/>
        <end position="30"/>
    </location>
</feature>
<sequence>MTTKKNPKAKARADLEPDAETPESATEEADEARVDESVDAVDGAAGQDDDGQFDEGEGADVGALLKGKRAESDRPKRPWKHYLRRSVLPALLVASLAVSGFLGWRLWQEHQVKLAGDQAQQAAIAYAQVLTSIDSNKVDENFRQVLDGATGEFKDMYTQSSVKLRQLLIDNKATAHGVVVDSAIQSESANKVVVLVFIDQTVTNTAAPDPRIDRSRIKMTMEKVDGRWRASKVQLL</sequence>
<feature type="compositionally biased region" description="Acidic residues" evidence="3">
    <location>
        <begin position="47"/>
        <end position="58"/>
    </location>
</feature>
<evidence type="ECO:0000256" key="1">
    <source>
        <dbReference type="ARBA" id="ARBA00004370"/>
    </source>
</evidence>
<evidence type="ECO:0000256" key="4">
    <source>
        <dbReference type="SAM" id="Phobius"/>
    </source>
</evidence>
<evidence type="ECO:0000256" key="3">
    <source>
        <dbReference type="SAM" id="MobiDB-lite"/>
    </source>
</evidence>
<evidence type="ECO:0000259" key="5">
    <source>
        <dbReference type="Pfam" id="PF09976"/>
    </source>
</evidence>
<reference evidence="7" key="1">
    <citation type="journal article" date="2019" name="Int. J. Syst. Evol. Microbiol.">
        <title>The Global Catalogue of Microorganisms (GCM) 10K type strain sequencing project: providing services to taxonomists for standard genome sequencing and annotation.</title>
        <authorList>
            <consortium name="The Broad Institute Genomics Platform"/>
            <consortium name="The Broad Institute Genome Sequencing Center for Infectious Disease"/>
            <person name="Wu L."/>
            <person name="Ma J."/>
        </authorList>
    </citation>
    <scope>NUCLEOTIDE SEQUENCE [LARGE SCALE GENOMIC DNA]</scope>
    <source>
        <strain evidence="7">JCM 17782</strain>
    </source>
</reference>
<accession>A0ABP8FAF1</accession>
<dbReference type="InterPro" id="IPR018704">
    <property type="entry name" value="SecYEG/CpoB_TPR"/>
</dbReference>
<comment type="subcellular location">
    <subcellularLocation>
        <location evidence="1">Membrane</location>
    </subcellularLocation>
</comment>
<dbReference type="PANTHER" id="PTHR37042">
    <property type="entry name" value="OUTER MEMBRANE PROTEIN RV1973"/>
    <property type="match status" value="1"/>
</dbReference>
<proteinExistence type="predicted"/>
<keyword evidence="4" id="KW-1133">Transmembrane helix</keyword>
<evidence type="ECO:0000313" key="6">
    <source>
        <dbReference type="EMBL" id="GAA4298557.1"/>
    </source>
</evidence>
<keyword evidence="2 4" id="KW-0472">Membrane</keyword>
<protein>
    <recommendedName>
        <fullName evidence="5">Ancillary SecYEG translocon subunit/Cell division coordinator CpoB TPR domain-containing protein</fullName>
    </recommendedName>
</protein>
<feature type="region of interest" description="Disordered" evidence="3">
    <location>
        <begin position="1"/>
        <end position="77"/>
    </location>
</feature>
<evidence type="ECO:0000313" key="7">
    <source>
        <dbReference type="Proteomes" id="UP001501417"/>
    </source>
</evidence>
<dbReference type="Pfam" id="PF09976">
    <property type="entry name" value="TPR_21"/>
    <property type="match status" value="1"/>
</dbReference>
<feature type="domain" description="Ancillary SecYEG translocon subunit/Cell division coordinator CpoB TPR" evidence="5">
    <location>
        <begin position="91"/>
        <end position="162"/>
    </location>
</feature>
<dbReference type="Proteomes" id="UP001501417">
    <property type="component" value="Unassembled WGS sequence"/>
</dbReference>
<comment type="caution">
    <text evidence="6">The sequence shown here is derived from an EMBL/GenBank/DDBJ whole genome shotgun (WGS) entry which is preliminary data.</text>
</comment>
<feature type="compositionally biased region" description="Basic residues" evidence="3">
    <location>
        <begin position="1"/>
        <end position="10"/>
    </location>
</feature>
<keyword evidence="4" id="KW-0812">Transmembrane</keyword>
<evidence type="ECO:0000256" key="2">
    <source>
        <dbReference type="ARBA" id="ARBA00023136"/>
    </source>
</evidence>
<name>A0ABP8FAF1_9MYCO</name>
<organism evidence="6 7">
    <name type="scientific">Mycobacterium paraffinicum</name>
    <dbReference type="NCBI Taxonomy" id="53378"/>
    <lineage>
        <taxon>Bacteria</taxon>
        <taxon>Bacillati</taxon>
        <taxon>Actinomycetota</taxon>
        <taxon>Actinomycetes</taxon>
        <taxon>Mycobacteriales</taxon>
        <taxon>Mycobacteriaceae</taxon>
        <taxon>Mycobacterium</taxon>
    </lineage>
</organism>
<feature type="transmembrane region" description="Helical" evidence="4">
    <location>
        <begin position="86"/>
        <end position="107"/>
    </location>
</feature>
<dbReference type="EMBL" id="BAABGF010000058">
    <property type="protein sequence ID" value="GAA4298557.1"/>
    <property type="molecule type" value="Genomic_DNA"/>
</dbReference>
<dbReference type="PANTHER" id="PTHR37042:SF4">
    <property type="entry name" value="OUTER MEMBRANE PROTEIN RV1973"/>
    <property type="match status" value="1"/>
</dbReference>
<gene>
    <name evidence="6" type="ORF">GCM10023161_51750</name>
</gene>
<keyword evidence="7" id="KW-1185">Reference proteome</keyword>